<evidence type="ECO:0000313" key="1">
    <source>
        <dbReference type="EMBL" id="KAK9030320.1"/>
    </source>
</evidence>
<name>A0ABR2SZ56_9ROSI</name>
<comment type="caution">
    <text evidence="1">The sequence shown here is derived from an EMBL/GenBank/DDBJ whole genome shotgun (WGS) entry which is preliminary data.</text>
</comment>
<accession>A0ABR2SZ56</accession>
<sequence length="78" mass="8606">MTRACGYQSTIDTMSMEKAVMTQRAELGTLGLSQFGENNSIAIEKEVNVAGTLKEKEGHNAAFHKQDLGRLVTFNERT</sequence>
<dbReference type="EMBL" id="JBBPBN010000010">
    <property type="protein sequence ID" value="KAK9030320.1"/>
    <property type="molecule type" value="Genomic_DNA"/>
</dbReference>
<proteinExistence type="predicted"/>
<organism evidence="1 2">
    <name type="scientific">Hibiscus sabdariffa</name>
    <name type="common">roselle</name>
    <dbReference type="NCBI Taxonomy" id="183260"/>
    <lineage>
        <taxon>Eukaryota</taxon>
        <taxon>Viridiplantae</taxon>
        <taxon>Streptophyta</taxon>
        <taxon>Embryophyta</taxon>
        <taxon>Tracheophyta</taxon>
        <taxon>Spermatophyta</taxon>
        <taxon>Magnoliopsida</taxon>
        <taxon>eudicotyledons</taxon>
        <taxon>Gunneridae</taxon>
        <taxon>Pentapetalae</taxon>
        <taxon>rosids</taxon>
        <taxon>malvids</taxon>
        <taxon>Malvales</taxon>
        <taxon>Malvaceae</taxon>
        <taxon>Malvoideae</taxon>
        <taxon>Hibiscus</taxon>
    </lineage>
</organism>
<evidence type="ECO:0000313" key="2">
    <source>
        <dbReference type="Proteomes" id="UP001396334"/>
    </source>
</evidence>
<gene>
    <name evidence="1" type="ORF">V6N11_031748</name>
</gene>
<dbReference type="Proteomes" id="UP001396334">
    <property type="component" value="Unassembled WGS sequence"/>
</dbReference>
<keyword evidence="2" id="KW-1185">Reference proteome</keyword>
<reference evidence="1 2" key="1">
    <citation type="journal article" date="2024" name="G3 (Bethesda)">
        <title>Genome assembly of Hibiscus sabdariffa L. provides insights into metabolisms of medicinal natural products.</title>
        <authorList>
            <person name="Kim T."/>
        </authorList>
    </citation>
    <scope>NUCLEOTIDE SEQUENCE [LARGE SCALE GENOMIC DNA]</scope>
    <source>
        <strain evidence="1">TK-2024</strain>
        <tissue evidence="1">Old leaves</tissue>
    </source>
</reference>
<protein>
    <submittedName>
        <fullName evidence="1">Uncharacterized protein</fullName>
    </submittedName>
</protein>